<comment type="caution">
    <text evidence="2">The sequence shown here is derived from an EMBL/GenBank/DDBJ whole genome shotgun (WGS) entry which is preliminary data.</text>
</comment>
<proteinExistence type="predicted"/>
<evidence type="ECO:0000313" key="2">
    <source>
        <dbReference type="EMBL" id="MEO3716929.1"/>
    </source>
</evidence>
<dbReference type="Gene3D" id="1.10.10.2910">
    <property type="match status" value="1"/>
</dbReference>
<reference evidence="2" key="2">
    <citation type="submission" date="2024-05" db="EMBL/GenBank/DDBJ databases">
        <authorList>
            <person name="Wolfe A."/>
        </authorList>
    </citation>
    <scope>NUCLEOTIDE SEQUENCE</scope>
    <source>
        <strain evidence="2">UMB1064</strain>
    </source>
</reference>
<accession>A0AAW9SIB2</accession>
<feature type="domain" description="IrrE N-terminal-like" evidence="1">
    <location>
        <begin position="10"/>
        <end position="117"/>
    </location>
</feature>
<gene>
    <name evidence="2" type="ORF">QP460_004920</name>
</gene>
<dbReference type="Proteomes" id="UP001223646">
    <property type="component" value="Unassembled WGS sequence"/>
</dbReference>
<dbReference type="EMBL" id="JASOOY020000016">
    <property type="protein sequence ID" value="MEO3716929.1"/>
    <property type="molecule type" value="Genomic_DNA"/>
</dbReference>
<sequence>MTNDDLHQLADQLGVTITTHDRGPKGWYHHHTRTISLRSDLRAANYRCTLAHELGHALAGDVPTGIAHFDQRAERAADMTAANMLISHAEYAAAEALYGAHPGAIARELGVTTHILAVWRDTYERQRT</sequence>
<dbReference type="InterPro" id="IPR010359">
    <property type="entry name" value="IrrE_HExxH"/>
</dbReference>
<organism evidence="2 3">
    <name type="scientific">Corynebacterium amycolatum</name>
    <dbReference type="NCBI Taxonomy" id="43765"/>
    <lineage>
        <taxon>Bacteria</taxon>
        <taxon>Bacillati</taxon>
        <taxon>Actinomycetota</taxon>
        <taxon>Actinomycetes</taxon>
        <taxon>Mycobacteriales</taxon>
        <taxon>Corynebacteriaceae</taxon>
        <taxon>Corynebacterium</taxon>
    </lineage>
</organism>
<evidence type="ECO:0000313" key="3">
    <source>
        <dbReference type="Proteomes" id="UP001223646"/>
    </source>
</evidence>
<protein>
    <submittedName>
        <fullName evidence="2">ImmA/IrrE family metallo-endopeptidase</fullName>
    </submittedName>
</protein>
<dbReference type="Pfam" id="PF06114">
    <property type="entry name" value="Peptidase_M78"/>
    <property type="match status" value="1"/>
</dbReference>
<reference evidence="2" key="1">
    <citation type="submission" date="2023-05" db="EMBL/GenBank/DDBJ databases">
        <authorList>
            <person name="Du J."/>
        </authorList>
    </citation>
    <scope>NUCLEOTIDE SEQUENCE</scope>
    <source>
        <strain evidence="2">UMB1064</strain>
    </source>
</reference>
<dbReference type="RefSeq" id="WP_347658457.1">
    <property type="nucleotide sequence ID" value="NZ_JASOOY020000016.1"/>
</dbReference>
<name>A0AAW9SIB2_CORAY</name>
<dbReference type="AlphaFoldDB" id="A0AAW9SIB2"/>
<evidence type="ECO:0000259" key="1">
    <source>
        <dbReference type="Pfam" id="PF06114"/>
    </source>
</evidence>